<evidence type="ECO:0000256" key="1">
    <source>
        <dbReference type="SAM" id="Phobius"/>
    </source>
</evidence>
<evidence type="ECO:0000313" key="2">
    <source>
        <dbReference type="EMBL" id="RKU46065.1"/>
    </source>
</evidence>
<feature type="transmembrane region" description="Helical" evidence="1">
    <location>
        <begin position="20"/>
        <end position="39"/>
    </location>
</feature>
<evidence type="ECO:0008006" key="4">
    <source>
        <dbReference type="Google" id="ProtNLM"/>
    </source>
</evidence>
<dbReference type="OrthoDB" id="414175at2759"/>
<dbReference type="PANTHER" id="PTHR10811">
    <property type="entry name" value="FRINGE-RELATED"/>
    <property type="match status" value="1"/>
</dbReference>
<comment type="caution">
    <text evidence="2">The sequence shown here is derived from an EMBL/GenBank/DDBJ whole genome shotgun (WGS) entry which is preliminary data.</text>
</comment>
<dbReference type="Proteomes" id="UP000275385">
    <property type="component" value="Unassembled WGS sequence"/>
</dbReference>
<gene>
    <name evidence="2" type="ORF">DL546_003554</name>
</gene>
<keyword evidence="1" id="KW-0812">Transmembrane</keyword>
<keyword evidence="1" id="KW-0472">Membrane</keyword>
<dbReference type="Gene3D" id="3.90.550.50">
    <property type="match status" value="1"/>
</dbReference>
<dbReference type="EMBL" id="QVQW01000016">
    <property type="protein sequence ID" value="RKU46065.1"/>
    <property type="molecule type" value="Genomic_DNA"/>
</dbReference>
<evidence type="ECO:0000313" key="3">
    <source>
        <dbReference type="Proteomes" id="UP000275385"/>
    </source>
</evidence>
<dbReference type="InterPro" id="IPR006740">
    <property type="entry name" value="DUF604"/>
</dbReference>
<keyword evidence="3" id="KW-1185">Reference proteome</keyword>
<protein>
    <recommendedName>
        <fullName evidence="4">Glycosyltransferase family 31 protein</fullName>
    </recommendedName>
</protein>
<dbReference type="AlphaFoldDB" id="A0A420YDS8"/>
<sequence length="519" mass="58989">MQLKLGPQRLSWLPPRFSRLLPTLVASIVFVLLVTTARLRNGSFSSVFRSPPPPKIEPPKPIRPPLVRLPLSSGQCTSDIEYLRQRNLDLSNSITYSRRCVKQLATDKFNRDDVVNISKPLITHKTAINLTDCTVPDPIPCDDLPLQVPFPYPAQQYKHLIFGIASTYDRINDSLPAFAHWLKNTNALLVGVVVDAEEEKEGQWHPNPNVDLPALERLYNKSGVTASFIAPALKVNPRNREPEKRTEHHHFMLIRDLLARSTNETRWLGILDDDTFFPSLYPLDQELRRHDHARPLWLGALSEAFSSVQSWGYMAYGGAGAFVSLPLAREMNPVLEECIADATVDTGDGIMRDCVYTRTHTKLTLVPGLYQHDTHGDMSGFYESGVRPLSVHHWKTWYHEPMPEIAAVTDLCGDCFLARWRFGNDTLFTNGYSIATYAPGVLERTDLSSMEGTWVRPGRDFDFSLAPLREPLARDKKKSYHLKDSGMTETGTFRQLYVYRGDEEKEENDEVVELIWDLQ</sequence>
<organism evidence="2 3">
    <name type="scientific">Coniochaeta pulveracea</name>
    <dbReference type="NCBI Taxonomy" id="177199"/>
    <lineage>
        <taxon>Eukaryota</taxon>
        <taxon>Fungi</taxon>
        <taxon>Dikarya</taxon>
        <taxon>Ascomycota</taxon>
        <taxon>Pezizomycotina</taxon>
        <taxon>Sordariomycetes</taxon>
        <taxon>Sordariomycetidae</taxon>
        <taxon>Coniochaetales</taxon>
        <taxon>Coniochaetaceae</taxon>
        <taxon>Coniochaeta</taxon>
    </lineage>
</organism>
<dbReference type="Pfam" id="PF04646">
    <property type="entry name" value="DUF604"/>
    <property type="match status" value="1"/>
</dbReference>
<accession>A0A420YDS8</accession>
<proteinExistence type="predicted"/>
<reference evidence="2 3" key="1">
    <citation type="submission" date="2018-08" db="EMBL/GenBank/DDBJ databases">
        <title>Draft genome of the lignicolous fungus Coniochaeta pulveracea.</title>
        <authorList>
            <person name="Borstlap C.J."/>
            <person name="De Witt R.N."/>
            <person name="Botha A."/>
            <person name="Volschenk H."/>
        </authorList>
    </citation>
    <scope>NUCLEOTIDE SEQUENCE [LARGE SCALE GENOMIC DNA]</scope>
    <source>
        <strain evidence="2 3">CAB683</strain>
    </source>
</reference>
<keyword evidence="1" id="KW-1133">Transmembrane helix</keyword>
<dbReference type="STRING" id="177199.A0A420YDS8"/>
<name>A0A420YDS8_9PEZI</name>